<gene>
    <name evidence="1" type="ORF">CP258_00040</name>
</gene>
<dbReference type="AlphaFoldDB" id="A0AAU8PEU6"/>
<accession>A0AAU8PEU6</accession>
<dbReference type="Proteomes" id="UP000006465">
    <property type="component" value="Chromosome"/>
</dbReference>
<evidence type="ECO:0000313" key="1">
    <source>
        <dbReference type="EMBL" id="AFK15666.3"/>
    </source>
</evidence>
<sequence length="87" mass="9311">MRGLSPEQVLMLADDFCSTCNATINDFAAIAAIAAVTTASFEGTSPFSSSAQQSEYLRSFVPRVSPLTRGNESFGIFLSRVLKDLNA</sequence>
<dbReference type="EMBL" id="CP003540">
    <property type="protein sequence ID" value="AFK15666.3"/>
    <property type="molecule type" value="Genomic_DNA"/>
</dbReference>
<organism evidence="1 2">
    <name type="scientific">Corynebacterium pseudotuberculosis 258</name>
    <dbReference type="NCBI Taxonomy" id="1168865"/>
    <lineage>
        <taxon>Bacteria</taxon>
        <taxon>Bacillati</taxon>
        <taxon>Actinomycetota</taxon>
        <taxon>Actinomycetes</taxon>
        <taxon>Mycobacteriales</taxon>
        <taxon>Corynebacteriaceae</taxon>
        <taxon>Corynebacterium</taxon>
    </lineage>
</organism>
<reference evidence="1 2" key="1">
    <citation type="journal article" date="2013" name="J. Biotechnol.">
        <title>Genome sequence of Corynebacterium pseudotuberculosis biovar equi strain 258 and prediction of antigenic targets to improve biotechnological vaccine production.</title>
        <authorList>
            <person name="Soares S.C."/>
            <person name="Trost E."/>
            <person name="Ramos R.T."/>
            <person name="Carneiro A.R."/>
            <person name="Santos A.R."/>
            <person name="Pinto A.C."/>
            <person name="Barbosa E."/>
            <person name="Aburjaile F."/>
            <person name="Ali A."/>
            <person name="Diniz C.A."/>
            <person name="Hassan S.S."/>
            <person name="Fiaux K."/>
            <person name="Guimaraes L.C."/>
            <person name="Bakhtiar S.M."/>
            <person name="Pereira U."/>
            <person name="Almeida S.S."/>
            <person name="Abreu V.A."/>
            <person name="Rocha F.S."/>
            <person name="Dorella F.A."/>
            <person name="Miyoshi A."/>
            <person name="Silva A."/>
            <person name="Azevedo V."/>
            <person name="Tauch A."/>
        </authorList>
    </citation>
    <scope>NUCLEOTIDE SEQUENCE [LARGE SCALE GENOMIC DNA]</scope>
    <source>
        <strain evidence="1 2">258</strain>
    </source>
</reference>
<evidence type="ECO:0000313" key="2">
    <source>
        <dbReference type="Proteomes" id="UP000006465"/>
    </source>
</evidence>
<proteinExistence type="predicted"/>
<dbReference type="RefSeq" id="WP_014366214.1">
    <property type="nucleotide sequence ID" value="NC_017945.3"/>
</dbReference>
<dbReference type="KEGG" id="coe:CP258_00040"/>
<name>A0AAU8PEU6_CORPS</name>
<protein>
    <recommendedName>
        <fullName evidence="3">TetR family transcriptional regulator</fullName>
    </recommendedName>
</protein>
<evidence type="ECO:0008006" key="3">
    <source>
        <dbReference type="Google" id="ProtNLM"/>
    </source>
</evidence>